<dbReference type="Proteomes" id="UP000254893">
    <property type="component" value="Unassembled WGS sequence"/>
</dbReference>
<feature type="binding site" evidence="9">
    <location>
        <position position="9"/>
    </location>
    <ligand>
        <name>substrate</name>
    </ligand>
</feature>
<dbReference type="InterPro" id="IPR004821">
    <property type="entry name" value="Cyt_trans-like"/>
</dbReference>
<comment type="subunit">
    <text evidence="9">Homohexamer.</text>
</comment>
<gene>
    <name evidence="9 11" type="primary">coaD</name>
    <name evidence="11" type="ORF">NCTC11388_04702</name>
</gene>
<evidence type="ECO:0000256" key="1">
    <source>
        <dbReference type="ARBA" id="ARBA00022490"/>
    </source>
</evidence>
<comment type="cofactor">
    <cofactor evidence="9">
        <name>Mg(2+)</name>
        <dbReference type="ChEBI" id="CHEBI:18420"/>
    </cofactor>
</comment>
<comment type="pathway">
    <text evidence="9">Cofactor biosynthesis; coenzyme A biosynthesis; CoA from (R)-pantothenate: step 4/5.</text>
</comment>
<dbReference type="GO" id="GO:0015937">
    <property type="term" value="P:coenzyme A biosynthetic process"/>
    <property type="evidence" value="ECO:0007669"/>
    <property type="project" value="UniProtKB-UniRule"/>
</dbReference>
<dbReference type="Pfam" id="PF01467">
    <property type="entry name" value="CTP_transf_like"/>
    <property type="match status" value="1"/>
</dbReference>
<evidence type="ECO:0000259" key="10">
    <source>
        <dbReference type="Pfam" id="PF01467"/>
    </source>
</evidence>
<evidence type="ECO:0000256" key="8">
    <source>
        <dbReference type="ARBA" id="ARBA00029346"/>
    </source>
</evidence>
<reference evidence="11 12" key="1">
    <citation type="submission" date="2018-06" db="EMBL/GenBank/DDBJ databases">
        <authorList>
            <consortium name="Pathogen Informatics"/>
            <person name="Doyle S."/>
        </authorList>
    </citation>
    <scope>NUCLEOTIDE SEQUENCE [LARGE SCALE GENOMIC DNA]</scope>
    <source>
        <strain evidence="11 12">NCTC11388</strain>
    </source>
</reference>
<feature type="domain" description="Cytidyltransferase-like" evidence="10">
    <location>
        <begin position="5"/>
        <end position="134"/>
    </location>
</feature>
<dbReference type="PRINTS" id="PR01020">
    <property type="entry name" value="LPSBIOSNTHSS"/>
</dbReference>
<dbReference type="Gene3D" id="3.40.50.620">
    <property type="entry name" value="HUPs"/>
    <property type="match status" value="1"/>
</dbReference>
<dbReference type="SUPFAM" id="SSF52374">
    <property type="entry name" value="Nucleotidylyl transferase"/>
    <property type="match status" value="1"/>
</dbReference>
<evidence type="ECO:0000313" key="12">
    <source>
        <dbReference type="Proteomes" id="UP000254893"/>
    </source>
</evidence>
<organism evidence="11 12">
    <name type="scientific">Sphingobacterium spiritivorum</name>
    <name type="common">Flavobacterium spiritivorum</name>
    <dbReference type="NCBI Taxonomy" id="258"/>
    <lineage>
        <taxon>Bacteria</taxon>
        <taxon>Pseudomonadati</taxon>
        <taxon>Bacteroidota</taxon>
        <taxon>Sphingobacteriia</taxon>
        <taxon>Sphingobacteriales</taxon>
        <taxon>Sphingobacteriaceae</taxon>
        <taxon>Sphingobacterium</taxon>
    </lineage>
</organism>
<dbReference type="GO" id="GO:0004595">
    <property type="term" value="F:pantetheine-phosphate adenylyltransferase activity"/>
    <property type="evidence" value="ECO:0007669"/>
    <property type="project" value="UniProtKB-UniRule"/>
</dbReference>
<keyword evidence="3 9" id="KW-0548">Nucleotidyltransferase</keyword>
<comment type="subcellular location">
    <subcellularLocation>
        <location evidence="9">Cytoplasm</location>
    </subcellularLocation>
</comment>
<keyword evidence="7 9" id="KW-0173">Coenzyme A biosynthesis</keyword>
<evidence type="ECO:0000256" key="3">
    <source>
        <dbReference type="ARBA" id="ARBA00022695"/>
    </source>
</evidence>
<dbReference type="PANTHER" id="PTHR21342:SF1">
    <property type="entry name" value="PHOSPHOPANTETHEINE ADENYLYLTRANSFERASE"/>
    <property type="match status" value="1"/>
</dbReference>
<feature type="binding site" evidence="9">
    <location>
        <begin position="9"/>
        <end position="10"/>
    </location>
    <ligand>
        <name>ATP</name>
        <dbReference type="ChEBI" id="CHEBI:30616"/>
    </ligand>
</feature>
<feature type="binding site" evidence="9">
    <location>
        <position position="41"/>
    </location>
    <ligand>
        <name>substrate</name>
    </ligand>
</feature>
<feature type="binding site" evidence="9">
    <location>
        <position position="17"/>
    </location>
    <ligand>
        <name>ATP</name>
        <dbReference type="ChEBI" id="CHEBI:30616"/>
    </ligand>
</feature>
<dbReference type="GO" id="GO:0005524">
    <property type="term" value="F:ATP binding"/>
    <property type="evidence" value="ECO:0007669"/>
    <property type="project" value="UniProtKB-KW"/>
</dbReference>
<feature type="binding site" evidence="9">
    <location>
        <position position="74"/>
    </location>
    <ligand>
        <name>substrate</name>
    </ligand>
</feature>
<accession>A0A380CV96</accession>
<dbReference type="EMBL" id="UGYW01000002">
    <property type="protein sequence ID" value="SUJ29950.1"/>
    <property type="molecule type" value="Genomic_DNA"/>
</dbReference>
<evidence type="ECO:0000256" key="6">
    <source>
        <dbReference type="ARBA" id="ARBA00022842"/>
    </source>
</evidence>
<feature type="binding site" evidence="9">
    <location>
        <begin position="89"/>
        <end position="91"/>
    </location>
    <ligand>
        <name>ATP</name>
        <dbReference type="ChEBI" id="CHEBI:30616"/>
    </ligand>
</feature>
<keyword evidence="5 9" id="KW-0067">ATP-binding</keyword>
<dbReference type="UniPathway" id="UPA00241">
    <property type="reaction ID" value="UER00355"/>
</dbReference>
<comment type="catalytic activity">
    <reaction evidence="8 9">
        <text>(R)-4'-phosphopantetheine + ATP + H(+) = 3'-dephospho-CoA + diphosphate</text>
        <dbReference type="Rhea" id="RHEA:19801"/>
        <dbReference type="ChEBI" id="CHEBI:15378"/>
        <dbReference type="ChEBI" id="CHEBI:30616"/>
        <dbReference type="ChEBI" id="CHEBI:33019"/>
        <dbReference type="ChEBI" id="CHEBI:57328"/>
        <dbReference type="ChEBI" id="CHEBI:61723"/>
        <dbReference type="EC" id="2.7.7.3"/>
    </reaction>
</comment>
<dbReference type="InterPro" id="IPR001980">
    <property type="entry name" value="PPAT"/>
</dbReference>
<dbReference type="PANTHER" id="PTHR21342">
    <property type="entry name" value="PHOSPHOPANTETHEINE ADENYLYLTRANSFERASE"/>
    <property type="match status" value="1"/>
</dbReference>
<keyword evidence="1 9" id="KW-0963">Cytoplasm</keyword>
<keyword evidence="6 9" id="KW-0460">Magnesium</keyword>
<feature type="binding site" evidence="9">
    <location>
        <position position="88"/>
    </location>
    <ligand>
        <name>substrate</name>
    </ligand>
</feature>
<evidence type="ECO:0000256" key="4">
    <source>
        <dbReference type="ARBA" id="ARBA00022741"/>
    </source>
</evidence>
<sequence>MKVAVFPGSFDPVTLAHQDIVLRALELFDKIIVAVGTNSTKQGLLSTDDRVAILKEVFAEVSDRVEVTTYKGLTVDYCRQAGANYILRGLRNTNDFEFEYAIAQNNKHLAPEIDTIFLMSTSGLGHISSTIVRDVTLHKGDISSMVPAAVIAYMESQNR</sequence>
<feature type="binding site" evidence="9">
    <location>
        <position position="99"/>
    </location>
    <ligand>
        <name>ATP</name>
        <dbReference type="ChEBI" id="CHEBI:30616"/>
    </ligand>
</feature>
<keyword evidence="4 9" id="KW-0547">Nucleotide-binding</keyword>
<dbReference type="GO" id="GO:0005737">
    <property type="term" value="C:cytoplasm"/>
    <property type="evidence" value="ECO:0007669"/>
    <property type="project" value="UniProtKB-SubCell"/>
</dbReference>
<name>A0A380CV96_SPHSI</name>
<dbReference type="AlphaFoldDB" id="A0A380CV96"/>
<dbReference type="RefSeq" id="WP_115171828.1">
    <property type="nucleotide sequence ID" value="NZ_UGYW01000002.1"/>
</dbReference>
<protein>
    <recommendedName>
        <fullName evidence="9">Phosphopantetheine adenylyltransferase</fullName>
        <ecNumber evidence="9">2.7.7.3</ecNumber>
    </recommendedName>
    <alternativeName>
        <fullName evidence="9">Dephospho-CoA pyrophosphorylase</fullName>
    </alternativeName>
    <alternativeName>
        <fullName evidence="9">Pantetheine-phosphate adenylyltransferase</fullName>
        <shortName evidence="9">PPAT</shortName>
    </alternativeName>
</protein>
<evidence type="ECO:0000256" key="9">
    <source>
        <dbReference type="HAMAP-Rule" id="MF_00151"/>
    </source>
</evidence>
<evidence type="ECO:0000256" key="2">
    <source>
        <dbReference type="ARBA" id="ARBA00022679"/>
    </source>
</evidence>
<feature type="site" description="Transition state stabilizer" evidence="9">
    <location>
        <position position="17"/>
    </location>
</feature>
<proteinExistence type="inferred from homology"/>
<dbReference type="InterPro" id="IPR014729">
    <property type="entry name" value="Rossmann-like_a/b/a_fold"/>
</dbReference>
<evidence type="ECO:0000256" key="5">
    <source>
        <dbReference type="ARBA" id="ARBA00022840"/>
    </source>
</evidence>
<comment type="similarity">
    <text evidence="9">Belongs to the bacterial CoaD family.</text>
</comment>
<dbReference type="EC" id="2.7.7.3" evidence="9"/>
<comment type="function">
    <text evidence="9">Reversibly transfers an adenylyl group from ATP to 4'-phosphopantetheine, yielding dephospho-CoA (dPCoA) and pyrophosphate.</text>
</comment>
<feature type="binding site" evidence="9">
    <location>
        <begin position="124"/>
        <end position="130"/>
    </location>
    <ligand>
        <name>ATP</name>
        <dbReference type="ChEBI" id="CHEBI:30616"/>
    </ligand>
</feature>
<evidence type="ECO:0000313" key="11">
    <source>
        <dbReference type="EMBL" id="SUJ29950.1"/>
    </source>
</evidence>
<dbReference type="NCBIfam" id="TIGR00125">
    <property type="entry name" value="cyt_tran_rel"/>
    <property type="match status" value="1"/>
</dbReference>
<dbReference type="NCBIfam" id="TIGR01510">
    <property type="entry name" value="coaD_prev_kdtB"/>
    <property type="match status" value="1"/>
</dbReference>
<evidence type="ECO:0000256" key="7">
    <source>
        <dbReference type="ARBA" id="ARBA00022993"/>
    </source>
</evidence>
<dbReference type="HAMAP" id="MF_00151">
    <property type="entry name" value="PPAT_bact"/>
    <property type="match status" value="1"/>
</dbReference>
<keyword evidence="2 9" id="KW-0808">Transferase</keyword>
<dbReference type="CDD" id="cd02163">
    <property type="entry name" value="PPAT"/>
    <property type="match status" value="1"/>
</dbReference>